<sequence>MLSDRSAYSSGYGNFGPLGLWELHARGCVWGYGKSSSRRLVRQYKDIHFLTVIIRATVAWEASCHIPNRRMSSITGDGLTTGCFADPIAIGTIMSSASSPIPPPSSHPTVGGKSIETLQQPHQKGPYKSWRKKYRKMRSRFDGVLEDNKRLFREEHKLEVTAKRLREELDGLLELCLDLNENPSIPPELRFNVRPPPRHQPPLPIDSDITPEAANAMVAEYREAVSLGRIPPLDLHVVREQIEQRLAAQGVEELDHLQANIPHPVPNPDQPFPDDMRQVGDDPPPSYLSAAQEDDYLLRLDAKFGMDQYGLPLSRAAGDSSKLAEEEKQFAEMTPREQDRVTELQNPQSQHNWLKAHGKNTVTADDGGDTDSIAGAETQSASKPKKRGGKGNLAKQLGDRALERAREGLSPSSAGFMDEDELSFLEEGPSSGRKRGRDPDGTYRVKGGRGGGGKGKRKRTSAEGEGSGGGKKARTEAAAAEL</sequence>
<organism evidence="5 6">
    <name type="scientific">Hortaea werneckii</name>
    <name type="common">Black yeast</name>
    <name type="synonym">Cladosporium werneckii</name>
    <dbReference type="NCBI Taxonomy" id="91943"/>
    <lineage>
        <taxon>Eukaryota</taxon>
        <taxon>Fungi</taxon>
        <taxon>Dikarya</taxon>
        <taxon>Ascomycota</taxon>
        <taxon>Pezizomycotina</taxon>
        <taxon>Dothideomycetes</taxon>
        <taxon>Dothideomycetidae</taxon>
        <taxon>Mycosphaerellales</taxon>
        <taxon>Teratosphaeriaceae</taxon>
        <taxon>Hortaea</taxon>
    </lineage>
</organism>
<feature type="region of interest" description="Disordered" evidence="2">
    <location>
        <begin position="314"/>
        <end position="482"/>
    </location>
</feature>
<feature type="compositionally biased region" description="Basic and acidic residues" evidence="2">
    <location>
        <begin position="322"/>
        <end position="342"/>
    </location>
</feature>
<evidence type="ECO:0000259" key="3">
    <source>
        <dbReference type="Pfam" id="PF14612"/>
    </source>
</evidence>
<feature type="compositionally biased region" description="Polar residues" evidence="2">
    <location>
        <begin position="343"/>
        <end position="352"/>
    </location>
</feature>
<gene>
    <name evidence="5" type="ORF">D0867_06748</name>
</gene>
<accession>A0A3M6ZKB3</accession>
<dbReference type="InterPro" id="IPR032742">
    <property type="entry name" value="Iec3_N"/>
</dbReference>
<evidence type="ECO:0000313" key="6">
    <source>
        <dbReference type="Proteomes" id="UP000271337"/>
    </source>
</evidence>
<dbReference type="Pfam" id="PF14612">
    <property type="entry name" value="Ino80_Iec3"/>
    <property type="match status" value="1"/>
</dbReference>
<dbReference type="EMBL" id="QWIL01000671">
    <property type="protein sequence ID" value="RMY15705.1"/>
    <property type="molecule type" value="Genomic_DNA"/>
</dbReference>
<dbReference type="GO" id="GO:0006338">
    <property type="term" value="P:chromatin remodeling"/>
    <property type="evidence" value="ECO:0007669"/>
    <property type="project" value="InterPro"/>
</dbReference>
<dbReference type="Pfam" id="PF24244">
    <property type="entry name" value="Iec3-like_M"/>
    <property type="match status" value="1"/>
</dbReference>
<feature type="compositionally biased region" description="Basic and acidic residues" evidence="2">
    <location>
        <begin position="397"/>
        <end position="407"/>
    </location>
</feature>
<reference evidence="5 6" key="1">
    <citation type="journal article" date="2018" name="BMC Genomics">
        <title>Genomic evidence for intraspecific hybridization in a clonal and extremely halotolerant yeast.</title>
        <authorList>
            <person name="Gostincar C."/>
            <person name="Stajich J.E."/>
            <person name="Zupancic J."/>
            <person name="Zalar P."/>
            <person name="Gunde-Cimerman N."/>
        </authorList>
    </citation>
    <scope>NUCLEOTIDE SEQUENCE [LARGE SCALE GENOMIC DNA]</scope>
    <source>
        <strain evidence="5 6">EXF-6669</strain>
    </source>
</reference>
<feature type="domain" description="INO80 complex subunit 3 N-terminal" evidence="3">
    <location>
        <begin position="128"/>
        <end position="196"/>
    </location>
</feature>
<feature type="region of interest" description="Disordered" evidence="2">
    <location>
        <begin position="260"/>
        <end position="289"/>
    </location>
</feature>
<evidence type="ECO:0000259" key="4">
    <source>
        <dbReference type="Pfam" id="PF24244"/>
    </source>
</evidence>
<dbReference type="OrthoDB" id="4095124at2759"/>
<protein>
    <submittedName>
        <fullName evidence="5">Uncharacterized protein</fullName>
    </submittedName>
</protein>
<name>A0A3M6ZKB3_HORWE</name>
<dbReference type="GO" id="GO:0031011">
    <property type="term" value="C:Ino80 complex"/>
    <property type="evidence" value="ECO:0007669"/>
    <property type="project" value="InterPro"/>
</dbReference>
<dbReference type="VEuPathDB" id="FungiDB:BTJ68_14837"/>
<comment type="caution">
    <text evidence="5">The sequence shown here is derived from an EMBL/GenBank/DDBJ whole genome shotgun (WGS) entry which is preliminary data.</text>
</comment>
<dbReference type="InterPro" id="IPR055449">
    <property type="entry name" value="Iec3-like_M"/>
</dbReference>
<feature type="domain" description="INO80 complex subunit 3-like middle region" evidence="4">
    <location>
        <begin position="253"/>
        <end position="357"/>
    </location>
</feature>
<keyword evidence="1" id="KW-0175">Coiled coil</keyword>
<evidence type="ECO:0000256" key="1">
    <source>
        <dbReference type="SAM" id="Coils"/>
    </source>
</evidence>
<feature type="coiled-coil region" evidence="1">
    <location>
        <begin position="148"/>
        <end position="182"/>
    </location>
</feature>
<evidence type="ECO:0000256" key="2">
    <source>
        <dbReference type="SAM" id="MobiDB-lite"/>
    </source>
</evidence>
<dbReference type="Proteomes" id="UP000271337">
    <property type="component" value="Unassembled WGS sequence"/>
</dbReference>
<proteinExistence type="predicted"/>
<dbReference type="AlphaFoldDB" id="A0A3M6ZKB3"/>
<evidence type="ECO:0000313" key="5">
    <source>
        <dbReference type="EMBL" id="RMY15705.1"/>
    </source>
</evidence>